<keyword evidence="3" id="KW-1185">Reference proteome</keyword>
<gene>
    <name evidence="2" type="ORF">J2T09_002811</name>
</gene>
<dbReference type="SUPFAM" id="SSF52266">
    <property type="entry name" value="SGNH hydrolase"/>
    <property type="match status" value="1"/>
</dbReference>
<feature type="domain" description="SGNH hydrolase-type esterase" evidence="1">
    <location>
        <begin position="9"/>
        <end position="196"/>
    </location>
</feature>
<protein>
    <submittedName>
        <fullName evidence="2">Lysophospholipase L1-like esterase</fullName>
    </submittedName>
</protein>
<organism evidence="2 3">
    <name type="scientific">Neorhizobium huautlense</name>
    <dbReference type="NCBI Taxonomy" id="67774"/>
    <lineage>
        <taxon>Bacteria</taxon>
        <taxon>Pseudomonadati</taxon>
        <taxon>Pseudomonadota</taxon>
        <taxon>Alphaproteobacteria</taxon>
        <taxon>Hyphomicrobiales</taxon>
        <taxon>Rhizobiaceae</taxon>
        <taxon>Rhizobium/Agrobacterium group</taxon>
        <taxon>Neorhizobium</taxon>
    </lineage>
</organism>
<name>A0ABT9PUB4_9HYPH</name>
<evidence type="ECO:0000259" key="1">
    <source>
        <dbReference type="Pfam" id="PF13472"/>
    </source>
</evidence>
<comment type="caution">
    <text evidence="2">The sequence shown here is derived from an EMBL/GenBank/DDBJ whole genome shotgun (WGS) entry which is preliminary data.</text>
</comment>
<dbReference type="Proteomes" id="UP001241472">
    <property type="component" value="Unassembled WGS sequence"/>
</dbReference>
<evidence type="ECO:0000313" key="3">
    <source>
        <dbReference type="Proteomes" id="UP001241472"/>
    </source>
</evidence>
<dbReference type="Gene3D" id="3.40.50.1110">
    <property type="entry name" value="SGNH hydrolase"/>
    <property type="match status" value="1"/>
</dbReference>
<sequence length="215" mass="23105">MDNMKTVLCFGDSITWGFDPEGSGRHAFEDRWPSVLASALGEGVTVIAEGLNGRTTGYDDHLADCDRNGVKNLPTLLHTHQPLDLVIIMLGTNDMKPVIAGTAHAARAGIQRLVGLVRHHEYSFDYDAPDVLIIAPPPLAETADPIFSAIFRGGIEQSTMLASLYRDLADDLGCGFFDAGSVAKTSPIDGVHLTAEHTRAIGRGLEPIVRMMLGL</sequence>
<accession>A0ABT9PUB4</accession>
<dbReference type="Pfam" id="PF13472">
    <property type="entry name" value="Lipase_GDSL_2"/>
    <property type="match status" value="1"/>
</dbReference>
<dbReference type="CDD" id="cd01839">
    <property type="entry name" value="SGNH_arylesterase_like"/>
    <property type="match status" value="1"/>
</dbReference>
<dbReference type="EMBL" id="JAUSRF010000008">
    <property type="protein sequence ID" value="MDP9838051.1"/>
    <property type="molecule type" value="Genomic_DNA"/>
</dbReference>
<dbReference type="InterPro" id="IPR036514">
    <property type="entry name" value="SGNH_hydro_sf"/>
</dbReference>
<dbReference type="InterPro" id="IPR013830">
    <property type="entry name" value="SGNH_hydro"/>
</dbReference>
<evidence type="ECO:0000313" key="2">
    <source>
        <dbReference type="EMBL" id="MDP9838051.1"/>
    </source>
</evidence>
<reference evidence="2 3" key="1">
    <citation type="submission" date="2023-07" db="EMBL/GenBank/DDBJ databases">
        <title>Sorghum-associated microbial communities from plants grown in Nebraska, USA.</title>
        <authorList>
            <person name="Schachtman D."/>
        </authorList>
    </citation>
    <scope>NUCLEOTIDE SEQUENCE [LARGE SCALE GENOMIC DNA]</scope>
    <source>
        <strain evidence="2 3">DS1307</strain>
    </source>
</reference>
<proteinExistence type="predicted"/>